<dbReference type="InterPro" id="IPR023203">
    <property type="entry name" value="TTHA0068_sf"/>
</dbReference>
<dbReference type="Proteomes" id="UP000490800">
    <property type="component" value="Unassembled WGS sequence"/>
</dbReference>
<dbReference type="OrthoDB" id="165483at2"/>
<dbReference type="SUPFAM" id="SSF140663">
    <property type="entry name" value="TTHA0068-like"/>
    <property type="match status" value="1"/>
</dbReference>
<organism evidence="1 2">
    <name type="scientific">Paenibacillus lutrae</name>
    <dbReference type="NCBI Taxonomy" id="2078573"/>
    <lineage>
        <taxon>Bacteria</taxon>
        <taxon>Bacillati</taxon>
        <taxon>Bacillota</taxon>
        <taxon>Bacilli</taxon>
        <taxon>Bacillales</taxon>
        <taxon>Paenibacillaceae</taxon>
        <taxon>Paenibacillus</taxon>
    </lineage>
</organism>
<accession>A0A7X3FF59</accession>
<dbReference type="EMBL" id="RHLK01000002">
    <property type="protein sequence ID" value="MVO98542.1"/>
    <property type="molecule type" value="Genomic_DNA"/>
</dbReference>
<gene>
    <name evidence="1" type="ORF">EDM21_03165</name>
</gene>
<reference evidence="1 2" key="1">
    <citation type="journal article" date="2019" name="Microorganisms">
        <title>Paenibacillus lutrae sp. nov., A Chitinolytic Species Isolated from A River Otter in Castril Natural Park, Granada, Spain.</title>
        <authorList>
            <person name="Rodriguez M."/>
            <person name="Reina J.C."/>
            <person name="Bejar V."/>
            <person name="Llamas I."/>
        </authorList>
    </citation>
    <scope>NUCLEOTIDE SEQUENCE [LARGE SCALE GENOMIC DNA]</scope>
    <source>
        <strain evidence="1 2">N10</strain>
    </source>
</reference>
<sequence length="133" mass="15707">MHVYDPLYTAFLYEFNVSRDYYECHEVLEKLWLEEGRNPYYQGLLQIAVALYHHGNGNVRGAVKLLEAGINKLEPYKEQILGIELGILLADARLYLRRLRNTGTQPFEPYPLDIHYTDRQLERIIRERHNSEG</sequence>
<dbReference type="Gene3D" id="1.10.3450.10">
    <property type="entry name" value="TTHA0068-like"/>
    <property type="match status" value="1"/>
</dbReference>
<dbReference type="InterPro" id="IPR005500">
    <property type="entry name" value="DUF309"/>
</dbReference>
<name>A0A7X3FF59_9BACL</name>
<protein>
    <submittedName>
        <fullName evidence="1">DUF309 domain-containing protein</fullName>
    </submittedName>
</protein>
<dbReference type="RefSeq" id="WP_157332856.1">
    <property type="nucleotide sequence ID" value="NZ_RHLK01000002.1"/>
</dbReference>
<dbReference type="PANTHER" id="PTHR34796:SF1">
    <property type="entry name" value="EXPRESSED PROTEIN"/>
    <property type="match status" value="1"/>
</dbReference>
<dbReference type="Pfam" id="PF03745">
    <property type="entry name" value="DUF309"/>
    <property type="match status" value="1"/>
</dbReference>
<evidence type="ECO:0000313" key="2">
    <source>
        <dbReference type="Proteomes" id="UP000490800"/>
    </source>
</evidence>
<comment type="caution">
    <text evidence="1">The sequence shown here is derived from an EMBL/GenBank/DDBJ whole genome shotgun (WGS) entry which is preliminary data.</text>
</comment>
<proteinExistence type="predicted"/>
<dbReference type="AlphaFoldDB" id="A0A7X3FF59"/>
<dbReference type="PANTHER" id="PTHR34796">
    <property type="entry name" value="EXPRESSED PROTEIN"/>
    <property type="match status" value="1"/>
</dbReference>
<evidence type="ECO:0000313" key="1">
    <source>
        <dbReference type="EMBL" id="MVO98542.1"/>
    </source>
</evidence>
<keyword evidence="2" id="KW-1185">Reference proteome</keyword>